<sequence length="414" mass="47236">MAAAYQQGSSSFFQKLPPEIRLEVYSQLFCSTRLSFGRPLRLSRHKRSRILIRPARIRPAPNSLSLLRVCRRVNDEIEDSWLGQVLFSFEDPETMLEKLTALKAQTLGKLRHMRYSGEGRLVLRIRAPDGDLDPGEQCEYGLCEILKSLPGLCLDRLTVLGEPTAQRRYGDLDHLIKHSDGWKELCYVSSDSVMLGFRKFQGNFVHWDPPLRAPQPSTWIQALISRDGPTASVTIYRSSDANARGSMISKPATCRAFADQAAEPGKESQYGVELDNALMTPAEKKKEMLVVVRRGKGVDCTENGTSPMMKHDIRKNWPGMPWDQIRSMSFDWYSEFMGRRVFPEDPMTILFQWLYFGFIPHRLRQHDGPPSNGESTGIETDEHSYLITVDSYEHVNDYEWGPCHTIIGPNLHNL</sequence>
<evidence type="ECO:0000313" key="2">
    <source>
        <dbReference type="EMBL" id="KAL1848358.1"/>
    </source>
</evidence>
<comment type="caution">
    <text evidence="2">The sequence shown here is derived from an EMBL/GenBank/DDBJ whole genome shotgun (WGS) entry which is preliminary data.</text>
</comment>
<proteinExistence type="predicted"/>
<organism evidence="2 3">
    <name type="scientific">Diaporthe australafricana</name>
    <dbReference type="NCBI Taxonomy" id="127596"/>
    <lineage>
        <taxon>Eukaryota</taxon>
        <taxon>Fungi</taxon>
        <taxon>Dikarya</taxon>
        <taxon>Ascomycota</taxon>
        <taxon>Pezizomycotina</taxon>
        <taxon>Sordariomycetes</taxon>
        <taxon>Sordariomycetidae</taxon>
        <taxon>Diaporthales</taxon>
        <taxon>Diaporthaceae</taxon>
        <taxon>Diaporthe</taxon>
    </lineage>
</organism>
<evidence type="ECO:0000259" key="1">
    <source>
        <dbReference type="Pfam" id="PF24864"/>
    </source>
</evidence>
<feature type="domain" description="DUF7730" evidence="1">
    <location>
        <begin position="6"/>
        <end position="115"/>
    </location>
</feature>
<evidence type="ECO:0000313" key="3">
    <source>
        <dbReference type="Proteomes" id="UP001583177"/>
    </source>
</evidence>
<dbReference type="PANTHER" id="PTHR38790">
    <property type="entry name" value="2EXR DOMAIN-CONTAINING PROTEIN-RELATED"/>
    <property type="match status" value="1"/>
</dbReference>
<dbReference type="Proteomes" id="UP001583177">
    <property type="component" value="Unassembled WGS sequence"/>
</dbReference>
<dbReference type="InterPro" id="IPR056632">
    <property type="entry name" value="DUF7730"/>
</dbReference>
<gene>
    <name evidence="2" type="ORF">Daus18300_013640</name>
</gene>
<dbReference type="Pfam" id="PF24864">
    <property type="entry name" value="DUF7730"/>
    <property type="match status" value="1"/>
</dbReference>
<keyword evidence="3" id="KW-1185">Reference proteome</keyword>
<reference evidence="2 3" key="1">
    <citation type="journal article" date="2024" name="IMA Fungus">
        <title>IMA Genome - F19 : A genome assembly and annotation guide to empower mycologists, including annotated draft genome sequences of Ceratocystis pirilliformis, Diaporthe australafricana, Fusarium ophioides, Paecilomyces lecythidis, and Sporothrix stenoceras.</title>
        <authorList>
            <person name="Aylward J."/>
            <person name="Wilson A.M."/>
            <person name="Visagie C.M."/>
            <person name="Spraker J."/>
            <person name="Barnes I."/>
            <person name="Buitendag C."/>
            <person name="Ceriani C."/>
            <person name="Del Mar Angel L."/>
            <person name="du Plessis D."/>
            <person name="Fuchs T."/>
            <person name="Gasser K."/>
            <person name="Kramer D."/>
            <person name="Li W."/>
            <person name="Munsamy K."/>
            <person name="Piso A."/>
            <person name="Price J.L."/>
            <person name="Sonnekus B."/>
            <person name="Thomas C."/>
            <person name="van der Nest A."/>
            <person name="van Dijk A."/>
            <person name="van Heerden A."/>
            <person name="van Vuuren N."/>
            <person name="Yilmaz N."/>
            <person name="Duong T.A."/>
            <person name="van der Merwe N.A."/>
            <person name="Wingfield M.J."/>
            <person name="Wingfield B.D."/>
        </authorList>
    </citation>
    <scope>NUCLEOTIDE SEQUENCE [LARGE SCALE GENOMIC DNA]</scope>
    <source>
        <strain evidence="2 3">CMW 18300</strain>
    </source>
</reference>
<accession>A0ABR3VYC1</accession>
<dbReference type="EMBL" id="JAWRVE010000220">
    <property type="protein sequence ID" value="KAL1848358.1"/>
    <property type="molecule type" value="Genomic_DNA"/>
</dbReference>
<protein>
    <recommendedName>
        <fullName evidence="1">DUF7730 domain-containing protein</fullName>
    </recommendedName>
</protein>
<name>A0ABR3VYC1_9PEZI</name>